<keyword evidence="5" id="KW-1185">Reference proteome</keyword>
<name>A0A9Q3H926_9BASI</name>
<reference evidence="4" key="1">
    <citation type="submission" date="2021-03" db="EMBL/GenBank/DDBJ databases">
        <title>Draft genome sequence of rust myrtle Austropuccinia psidii MF-1, a brazilian biotype.</title>
        <authorList>
            <person name="Quecine M.C."/>
            <person name="Pachon D.M.R."/>
            <person name="Bonatelli M.L."/>
            <person name="Correr F.H."/>
            <person name="Franceschini L.M."/>
            <person name="Leite T.F."/>
            <person name="Margarido G.R.A."/>
            <person name="Almeida C.A."/>
            <person name="Ferrarezi J.A."/>
            <person name="Labate C.A."/>
        </authorList>
    </citation>
    <scope>NUCLEOTIDE SEQUENCE</scope>
    <source>
        <strain evidence="4">MF-1</strain>
    </source>
</reference>
<dbReference type="InterPro" id="IPR002885">
    <property type="entry name" value="PPR_rpt"/>
</dbReference>
<dbReference type="Gene3D" id="1.25.40.10">
    <property type="entry name" value="Tetratricopeptide repeat domain"/>
    <property type="match status" value="3"/>
</dbReference>
<feature type="region of interest" description="Disordered" evidence="3">
    <location>
        <begin position="1097"/>
        <end position="1118"/>
    </location>
</feature>
<sequence>MKNQNKILIKIFDSVEKINFLNNCNLYLWYHHIHHTNHYQNRHQHHPQHHRHTNDRRRNHHQIRFYHPNQSSLNPSFHSKSNATASSLIISSSAKSSPSSSLDNSKDWWKLSNCLNDSFNFNSKSKIKKNHYKHSENFSRIQSLNQFKSQLNDFFKYQNLSLNPSSDSIYSNHQFQSICQDIWSDLYQNEDRQIVMEIQIQAIDHLLNLFIQSFNQNQVQYLQNSFHLDFFLHTLIFVTSSPYSHRIIPTLGLDPIKGWRNPVRQHLRLKTLRSLISFINTFHSDPSKWWLNQISNPSINHFQAIQLTKIGLFLIISLSKQGSITMALKLFWEMDRLTHFFPSSSSTIVPSPIFSPHYRAATALSLVDALWSRKDLDSIEQILNKINLDPSLGSIYHRYLLNLLFLKAARGDLMSVKQIGNIYQSVGKKFNLDSLNGATGRNKRSRGFLLQDPKVLVARAEIEALGIIGDVHQAIQVFQNIIDTVPPQLGLFSQLPDLYAEMIKAHMRADDPRAIENLLSRMISTPDPHRLNQPDQRHFNILLQTYANRLDIEGCSSVLDKMISCNLSIDIYTLGNVCLLLANLGETESIRQVIESLTTPSSLDQSPSFKPNRELWNILLDGYVESGDWARAAKLLEYLQLDDQRHRDSDIVTNGIVLKALVLSGCPTDEVLETFKAMYNHQTGLSADIESYTLLLLSICDAGMMDLAEAIFHTLRENSNRQNSTHRRPPVTPTPNVYMYGIMISAFLRLGKRKAAEDYLKEMRLAGITPNLVIYSMLTSAYASSSSSTVTNQETDGADEEDEERQADGMQVARDMATSFKRDLLNSQSRSRPFENEFGLQKNSRGSNEWPLWTERNLLRKKLSHRLLGPIIQSYVKSARPAKALEVFRELVANLGHGFGIRSGAVSPIDIDIYTMLLDGYRKAQDPLGVMEIWREIVRLASETDQRVNLLDDLLDKVHKLIHPAWNNDKDEASFLKSAERRQARRANKLCLPLSIFTECLSRHGHHEEVARTWYELQQQGFGFDAGNWNELCVAMFRSGNHQMGWSIAERVFCGRPDVGEDEENDIEIEESNLASILAQTAGLGKGRLVEGLGSTRLSGARETESPIRPPNRTSVRRTKRFDDLPKTRMSVHNLLDSLRDSDSSPTWEEEEGEEGRMSKAVNWSHQLKMIDRARKRLKWKPYQKVFRMLHGSMWRECSDLVIRKWEEHNAEVNGNDRNEMNMLEIENKTIKDVREIVDGYARRYPKTMMEMLRVVNECKDETPKGMNQKEMFEWSKEDFVIRVIRRTIELIGE</sequence>
<comment type="caution">
    <text evidence="4">The sequence shown here is derived from an EMBL/GenBank/DDBJ whole genome shotgun (WGS) entry which is preliminary data.</text>
</comment>
<evidence type="ECO:0000313" key="4">
    <source>
        <dbReference type="EMBL" id="MBW0494259.1"/>
    </source>
</evidence>
<evidence type="ECO:0008006" key="6">
    <source>
        <dbReference type="Google" id="ProtNLM"/>
    </source>
</evidence>
<keyword evidence="1" id="KW-0677">Repeat</keyword>
<protein>
    <recommendedName>
        <fullName evidence="6">Pentatricopeptide repeat-containing protein</fullName>
    </recommendedName>
</protein>
<organism evidence="4 5">
    <name type="scientific">Austropuccinia psidii MF-1</name>
    <dbReference type="NCBI Taxonomy" id="1389203"/>
    <lineage>
        <taxon>Eukaryota</taxon>
        <taxon>Fungi</taxon>
        <taxon>Dikarya</taxon>
        <taxon>Basidiomycota</taxon>
        <taxon>Pucciniomycotina</taxon>
        <taxon>Pucciniomycetes</taxon>
        <taxon>Pucciniales</taxon>
        <taxon>Sphaerophragmiaceae</taxon>
        <taxon>Austropuccinia</taxon>
    </lineage>
</organism>
<gene>
    <name evidence="4" type="ORF">O181_033974</name>
</gene>
<dbReference type="PROSITE" id="PS51375">
    <property type="entry name" value="PPR"/>
    <property type="match status" value="1"/>
</dbReference>
<feature type="repeat" description="PPR" evidence="2">
    <location>
        <begin position="736"/>
        <end position="770"/>
    </location>
</feature>
<feature type="region of interest" description="Disordered" evidence="3">
    <location>
        <begin position="786"/>
        <end position="808"/>
    </location>
</feature>
<dbReference type="InterPro" id="IPR011990">
    <property type="entry name" value="TPR-like_helical_dom_sf"/>
</dbReference>
<proteinExistence type="predicted"/>
<evidence type="ECO:0000313" key="5">
    <source>
        <dbReference type="Proteomes" id="UP000765509"/>
    </source>
</evidence>
<feature type="compositionally biased region" description="Acidic residues" evidence="3">
    <location>
        <begin position="796"/>
        <end position="805"/>
    </location>
</feature>
<dbReference type="PANTHER" id="PTHR47942">
    <property type="entry name" value="TETRATRICOPEPTIDE REPEAT (TPR)-LIKE SUPERFAMILY PROTEIN-RELATED"/>
    <property type="match status" value="1"/>
</dbReference>
<dbReference type="Proteomes" id="UP000765509">
    <property type="component" value="Unassembled WGS sequence"/>
</dbReference>
<dbReference type="Pfam" id="PF01535">
    <property type="entry name" value="PPR"/>
    <property type="match status" value="2"/>
</dbReference>
<dbReference type="EMBL" id="AVOT02012487">
    <property type="protein sequence ID" value="MBW0494259.1"/>
    <property type="molecule type" value="Genomic_DNA"/>
</dbReference>
<dbReference type="InterPro" id="IPR051222">
    <property type="entry name" value="PPR/CCM1_RNA-binding"/>
</dbReference>
<evidence type="ECO:0000256" key="3">
    <source>
        <dbReference type="SAM" id="MobiDB-lite"/>
    </source>
</evidence>
<accession>A0A9Q3H926</accession>
<evidence type="ECO:0000256" key="2">
    <source>
        <dbReference type="PROSITE-ProRule" id="PRU00708"/>
    </source>
</evidence>
<evidence type="ECO:0000256" key="1">
    <source>
        <dbReference type="ARBA" id="ARBA00022737"/>
    </source>
</evidence>
<dbReference type="NCBIfam" id="TIGR00756">
    <property type="entry name" value="PPR"/>
    <property type="match status" value="1"/>
</dbReference>
<dbReference type="Pfam" id="PF13812">
    <property type="entry name" value="PPR_3"/>
    <property type="match status" value="1"/>
</dbReference>
<dbReference type="OrthoDB" id="185373at2759"/>
<dbReference type="PANTHER" id="PTHR47942:SF78">
    <property type="entry name" value="PENTATRICOPEPTIDE REPEAT PROTEIN (AFU_ORTHOLOGUE AFUA_4G07240)"/>
    <property type="match status" value="1"/>
</dbReference>